<proteinExistence type="predicted"/>
<dbReference type="InterPro" id="IPR007034">
    <property type="entry name" value="BMS1_TSR1_C"/>
</dbReference>
<dbReference type="VEuPathDB" id="MicrosporidiaDB:HERIO_482"/>
<dbReference type="PANTHER" id="PTHR12858">
    <property type="entry name" value="RIBOSOME BIOGENESIS PROTEIN"/>
    <property type="match status" value="1"/>
</dbReference>
<dbReference type="Proteomes" id="UP000192501">
    <property type="component" value="Unassembled WGS sequence"/>
</dbReference>
<reference evidence="2 3" key="1">
    <citation type="journal article" date="2017" name="Environ. Microbiol.">
        <title>Decay of the glycolytic pathway and adaptation to intranuclear parasitism within Enterocytozoonidae microsporidia.</title>
        <authorList>
            <person name="Wiredu Boakye D."/>
            <person name="Jaroenlak P."/>
            <person name="Prachumwat A."/>
            <person name="Williams T.A."/>
            <person name="Bateman K.S."/>
            <person name="Itsathitphaisarn O."/>
            <person name="Sritunyalucksana K."/>
            <person name="Paszkiewicz K.H."/>
            <person name="Moore K.A."/>
            <person name="Stentiford G.D."/>
            <person name="Williams B.A."/>
        </authorList>
    </citation>
    <scope>NUCLEOTIDE SEQUENCE [LARGE SCALE GENOMIC DNA]</scope>
    <source>
        <strain evidence="3">canceri</strain>
    </source>
</reference>
<dbReference type="VEuPathDB" id="MicrosporidiaDB:A0H76_1105"/>
<dbReference type="EMBL" id="LTAI01000240">
    <property type="protein sequence ID" value="ORD99285.1"/>
    <property type="molecule type" value="Genomic_DNA"/>
</dbReference>
<dbReference type="Pfam" id="PF04950">
    <property type="entry name" value="RIBIOP_C"/>
    <property type="match status" value="1"/>
</dbReference>
<comment type="caution">
    <text evidence="2">The sequence shown here is derived from an EMBL/GenBank/DDBJ whole genome shotgun (WGS) entry which is preliminary data.</text>
</comment>
<sequence>MRKEEKKEFRKIQKKQAYDLYKSKTTIKNMGYKDAAPFVVTFMNFDSLNNGKKFYDELISNMKCEDIDTNQYKVGSKLFTMFYYDLSKNINTMIDLVKASDYIIFYPGKILKKDLLECINVMNSFGVCKLSIAIDKRDRGDKEISKRISKDLGFKLKPQTLEQTLFNFRKFKNRPVEFKCSSSYLINDKIEFEDNQMKVSGYLRGKPISLKEFKENLYSVKDQKFIKVNQLKILKKSQVNNELKDNEEDDSFLDNEEDDGFLDNKEENELINNNEENELINNNEDSSYNKEIKNNLINRFNNNEEDIEFKKKDNEFNNFLMKSKRQELIDTKNYLSLVDDNILIPGDYIELLFYTSKEVLNDTLMVFTYLNKKVEELEECRFLQGNFKKNKWFNGRGVDVESIQISIGWFRSSIKNIFFSDYESDYIIDGIPNEICYINILDKYVKNVFECNSKKFVLYFSDGEYNIFGYGKLLKSDVKLYRPYYLVGYPKSINLSNVVVKGMFKNKMEVDKFTGAKIKTSSGIRGVLKSSLKNGEFRATFEGNISSKDVIYLKVNEVISFNNLTRDYNDINDKLDMIVEKNVLTVQNSEVKEKLIEKINKLKSEKTKKVNKPKPLLKDLIAPDKNSKLTKTIEEYKKIKEISLLNKREIKTNELDENMKFIKRKKAIIDSSISKRVKRRKLIFILI</sequence>
<evidence type="ECO:0000313" key="3">
    <source>
        <dbReference type="Proteomes" id="UP000192501"/>
    </source>
</evidence>
<dbReference type="GO" id="GO:0030686">
    <property type="term" value="C:90S preribosome"/>
    <property type="evidence" value="ECO:0007669"/>
    <property type="project" value="TreeGrafter"/>
</dbReference>
<dbReference type="SMART" id="SM01362">
    <property type="entry name" value="DUF663"/>
    <property type="match status" value="1"/>
</dbReference>
<dbReference type="GO" id="GO:0000479">
    <property type="term" value="P:endonucleolytic cleavage of tricistronic rRNA transcript (SSU-rRNA, 5.8S rRNA, LSU-rRNA)"/>
    <property type="evidence" value="ECO:0007669"/>
    <property type="project" value="TreeGrafter"/>
</dbReference>
<dbReference type="GO" id="GO:0000462">
    <property type="term" value="P:maturation of SSU-rRNA from tricistronic rRNA transcript (SSU-rRNA, 5.8S rRNA, LSU-rRNA)"/>
    <property type="evidence" value="ECO:0007669"/>
    <property type="project" value="TreeGrafter"/>
</dbReference>
<dbReference type="GO" id="GO:0034511">
    <property type="term" value="F:U3 snoRNA binding"/>
    <property type="evidence" value="ECO:0007669"/>
    <property type="project" value="TreeGrafter"/>
</dbReference>
<feature type="domain" description="Ribosome biogenesis protein BMS1/TSR1 C-terminal" evidence="1">
    <location>
        <begin position="248"/>
        <end position="555"/>
    </location>
</feature>
<dbReference type="PANTHER" id="PTHR12858:SF2">
    <property type="entry name" value="RIBOSOME BIOGENESIS PROTEIN BMS1 HOMOLOG"/>
    <property type="match status" value="1"/>
</dbReference>
<organism evidence="2 3">
    <name type="scientific">Hepatospora eriocheir</name>
    <dbReference type="NCBI Taxonomy" id="1081669"/>
    <lineage>
        <taxon>Eukaryota</taxon>
        <taxon>Fungi</taxon>
        <taxon>Fungi incertae sedis</taxon>
        <taxon>Microsporidia</taxon>
        <taxon>Hepatosporidae</taxon>
        <taxon>Hepatospora</taxon>
    </lineage>
</organism>
<protein>
    <submittedName>
        <fullName evidence="2">BMS1</fullName>
    </submittedName>
</protein>
<evidence type="ECO:0000313" key="2">
    <source>
        <dbReference type="EMBL" id="ORD99285.1"/>
    </source>
</evidence>
<dbReference type="InterPro" id="IPR039761">
    <property type="entry name" value="Bms1/Tsr1"/>
</dbReference>
<gene>
    <name evidence="2" type="primary">BMS1</name>
    <name evidence="2" type="ORF">A0H76_1105</name>
</gene>
<dbReference type="GO" id="GO:0003924">
    <property type="term" value="F:GTPase activity"/>
    <property type="evidence" value="ECO:0007669"/>
    <property type="project" value="TreeGrafter"/>
</dbReference>
<accession>A0A1X0QHW8</accession>
<dbReference type="AlphaFoldDB" id="A0A1X0QHW8"/>
<name>A0A1X0QHW8_9MICR</name>
<dbReference type="GO" id="GO:0005525">
    <property type="term" value="F:GTP binding"/>
    <property type="evidence" value="ECO:0007669"/>
    <property type="project" value="TreeGrafter"/>
</dbReference>
<evidence type="ECO:0000259" key="1">
    <source>
        <dbReference type="SMART" id="SM01362"/>
    </source>
</evidence>